<feature type="chain" id="PRO_5020654930" evidence="2">
    <location>
        <begin position="17"/>
        <end position="152"/>
    </location>
</feature>
<keyword evidence="1" id="KW-0812">Transmembrane</keyword>
<evidence type="ECO:0000256" key="2">
    <source>
        <dbReference type="SAM" id="SignalP"/>
    </source>
</evidence>
<evidence type="ECO:0000313" key="3">
    <source>
        <dbReference type="EMBL" id="TKR95674.1"/>
    </source>
</evidence>
<dbReference type="Proteomes" id="UP000298663">
    <property type="component" value="Unassembled WGS sequence"/>
</dbReference>
<gene>
    <name evidence="3" type="ORF">L596_009808</name>
</gene>
<keyword evidence="1" id="KW-0472">Membrane</keyword>
<proteinExistence type="predicted"/>
<keyword evidence="1" id="KW-1133">Transmembrane helix</keyword>
<comment type="caution">
    <text evidence="3">The sequence shown here is derived from an EMBL/GenBank/DDBJ whole genome shotgun (WGS) entry which is preliminary data.</text>
</comment>
<feature type="signal peptide" evidence="2">
    <location>
        <begin position="1"/>
        <end position="16"/>
    </location>
</feature>
<dbReference type="EMBL" id="AZBU02000002">
    <property type="protein sequence ID" value="TKR95674.1"/>
    <property type="molecule type" value="Genomic_DNA"/>
</dbReference>
<dbReference type="AlphaFoldDB" id="A0A4U5PHR5"/>
<reference evidence="3 4" key="1">
    <citation type="journal article" date="2015" name="Genome Biol.">
        <title>Comparative genomics of Steinernema reveals deeply conserved gene regulatory networks.</title>
        <authorList>
            <person name="Dillman A.R."/>
            <person name="Macchietto M."/>
            <person name="Porter C.F."/>
            <person name="Rogers A."/>
            <person name="Williams B."/>
            <person name="Antoshechkin I."/>
            <person name="Lee M.M."/>
            <person name="Goodwin Z."/>
            <person name="Lu X."/>
            <person name="Lewis E.E."/>
            <person name="Goodrich-Blair H."/>
            <person name="Stock S.P."/>
            <person name="Adams B.J."/>
            <person name="Sternberg P.W."/>
            <person name="Mortazavi A."/>
        </authorList>
    </citation>
    <scope>NUCLEOTIDE SEQUENCE [LARGE SCALE GENOMIC DNA]</scope>
    <source>
        <strain evidence="3 4">ALL</strain>
    </source>
</reference>
<organism evidence="3 4">
    <name type="scientific">Steinernema carpocapsae</name>
    <name type="common">Entomopathogenic nematode</name>
    <dbReference type="NCBI Taxonomy" id="34508"/>
    <lineage>
        <taxon>Eukaryota</taxon>
        <taxon>Metazoa</taxon>
        <taxon>Ecdysozoa</taxon>
        <taxon>Nematoda</taxon>
        <taxon>Chromadorea</taxon>
        <taxon>Rhabditida</taxon>
        <taxon>Tylenchina</taxon>
        <taxon>Panagrolaimomorpha</taxon>
        <taxon>Strongyloidoidea</taxon>
        <taxon>Steinernematidae</taxon>
        <taxon>Steinernema</taxon>
    </lineage>
</organism>
<keyword evidence="4" id="KW-1185">Reference proteome</keyword>
<feature type="transmembrane region" description="Helical" evidence="1">
    <location>
        <begin position="72"/>
        <end position="96"/>
    </location>
</feature>
<reference evidence="3 4" key="2">
    <citation type="journal article" date="2019" name="G3 (Bethesda)">
        <title>Hybrid Assembly of the Genome of the Entomopathogenic Nematode Steinernema carpocapsae Identifies the X-Chromosome.</title>
        <authorList>
            <person name="Serra L."/>
            <person name="Macchietto M."/>
            <person name="Macias-Munoz A."/>
            <person name="McGill C.J."/>
            <person name="Rodriguez I.M."/>
            <person name="Rodriguez B."/>
            <person name="Murad R."/>
            <person name="Mortazavi A."/>
        </authorList>
    </citation>
    <scope>NUCLEOTIDE SEQUENCE [LARGE SCALE GENOMIC DNA]</scope>
    <source>
        <strain evidence="3 4">ALL</strain>
    </source>
</reference>
<keyword evidence="2" id="KW-0732">Signal</keyword>
<evidence type="ECO:0000313" key="4">
    <source>
        <dbReference type="Proteomes" id="UP000298663"/>
    </source>
</evidence>
<accession>A0A4U5PHR5</accession>
<evidence type="ECO:0000256" key="1">
    <source>
        <dbReference type="SAM" id="Phobius"/>
    </source>
</evidence>
<protein>
    <submittedName>
        <fullName evidence="3">Uncharacterized protein</fullName>
    </submittedName>
</protein>
<sequence>MLFLIIFASIAIPVRDIVSHDDADSGLTDYLDYGDTTTTSAHDYYNYRNHLPSPNNFYYENDSPLKSYYSEVVIVAVVSFPFHLLSTILFWANFFVSRAQRTNGIEVQIEDVNIEDMDNIGLPAFNESFEGVHQTLPRNQRPPEYRKTDLFV</sequence>
<name>A0A4U5PHR5_STECR</name>